<evidence type="ECO:0000256" key="4">
    <source>
        <dbReference type="ARBA" id="ARBA00023125"/>
    </source>
</evidence>
<dbReference type="EMBL" id="JADBEJ010000004">
    <property type="protein sequence ID" value="MBE1575655.1"/>
    <property type="molecule type" value="Genomic_DNA"/>
</dbReference>
<dbReference type="NCBIfam" id="TIGR02937">
    <property type="entry name" value="sigma70-ECF"/>
    <property type="match status" value="1"/>
</dbReference>
<evidence type="ECO:0000259" key="8">
    <source>
        <dbReference type="Pfam" id="PF08281"/>
    </source>
</evidence>
<keyword evidence="3" id="KW-0731">Sigma factor</keyword>
<feature type="region of interest" description="Disordered" evidence="6">
    <location>
        <begin position="110"/>
        <end position="130"/>
    </location>
</feature>
<feature type="region of interest" description="Disordered" evidence="6">
    <location>
        <begin position="1"/>
        <end position="20"/>
    </location>
</feature>
<evidence type="ECO:0000256" key="3">
    <source>
        <dbReference type="ARBA" id="ARBA00023082"/>
    </source>
</evidence>
<dbReference type="InterPro" id="IPR039425">
    <property type="entry name" value="RNA_pol_sigma-70-like"/>
</dbReference>
<dbReference type="InterPro" id="IPR014284">
    <property type="entry name" value="RNA_pol_sigma-70_dom"/>
</dbReference>
<gene>
    <name evidence="9" type="ORF">H4W30_002702</name>
</gene>
<feature type="domain" description="RNA polymerase sigma factor 70 region 4 type 2" evidence="8">
    <location>
        <begin position="141"/>
        <end position="193"/>
    </location>
</feature>
<reference evidence="9 10" key="1">
    <citation type="submission" date="2020-10" db="EMBL/GenBank/DDBJ databases">
        <title>Sequencing the genomes of 1000 actinobacteria strains.</title>
        <authorList>
            <person name="Klenk H.-P."/>
        </authorList>
    </citation>
    <scope>NUCLEOTIDE SEQUENCE [LARGE SCALE GENOMIC DNA]</scope>
    <source>
        <strain evidence="9 10">DSM 46661</strain>
    </source>
</reference>
<comment type="caution">
    <text evidence="9">The sequence shown here is derived from an EMBL/GenBank/DDBJ whole genome shotgun (WGS) entry which is preliminary data.</text>
</comment>
<feature type="domain" description="RNA polymerase sigma-70 region 2" evidence="7">
    <location>
        <begin position="42"/>
        <end position="110"/>
    </location>
</feature>
<dbReference type="InterPro" id="IPR013249">
    <property type="entry name" value="RNA_pol_sigma70_r4_t2"/>
</dbReference>
<keyword evidence="10" id="KW-1185">Reference proteome</keyword>
<evidence type="ECO:0000256" key="1">
    <source>
        <dbReference type="ARBA" id="ARBA00010641"/>
    </source>
</evidence>
<comment type="similarity">
    <text evidence="1">Belongs to the sigma-70 factor family. ECF subfamily.</text>
</comment>
<dbReference type="Gene3D" id="1.10.1740.10">
    <property type="match status" value="1"/>
</dbReference>
<dbReference type="Pfam" id="PF04542">
    <property type="entry name" value="Sigma70_r2"/>
    <property type="match status" value="1"/>
</dbReference>
<dbReference type="PANTHER" id="PTHR43133">
    <property type="entry name" value="RNA POLYMERASE ECF-TYPE SIGMA FACTO"/>
    <property type="match status" value="1"/>
</dbReference>
<protein>
    <submittedName>
        <fullName evidence="9">RNA polymerase sigma-70 factor (ECF subfamily)</fullName>
    </submittedName>
</protein>
<dbReference type="CDD" id="cd06171">
    <property type="entry name" value="Sigma70_r4"/>
    <property type="match status" value="1"/>
</dbReference>
<name>A0ABR9L541_9PSEU</name>
<evidence type="ECO:0000313" key="9">
    <source>
        <dbReference type="EMBL" id="MBE1575655.1"/>
    </source>
</evidence>
<keyword evidence="5" id="KW-0804">Transcription</keyword>
<evidence type="ECO:0000256" key="2">
    <source>
        <dbReference type="ARBA" id="ARBA00023015"/>
    </source>
</evidence>
<evidence type="ECO:0000313" key="10">
    <source>
        <dbReference type="Proteomes" id="UP000656548"/>
    </source>
</evidence>
<evidence type="ECO:0000256" key="6">
    <source>
        <dbReference type="SAM" id="MobiDB-lite"/>
    </source>
</evidence>
<sequence>MTAVSEAVRPTYQPRPGEPDGELIRAAISGDRPAVGRLLALLRPIVFRYCAGRLGGTVRGVSNAEDCAQEVMMAVLVALPRYSYQDNSFLPYVFGIASHKVADVRRNLARDPSAPVPDPEPDQDGPWNPTFEEVERADRRRRLSRLFEVLSAKQRDVLVLRVIHGYSAEETAGALGMASAGAVRVTQHRALNELRRVLRENPDFAGGFTIF</sequence>
<dbReference type="InterPro" id="IPR013325">
    <property type="entry name" value="RNA_pol_sigma_r2"/>
</dbReference>
<dbReference type="SUPFAM" id="SSF88946">
    <property type="entry name" value="Sigma2 domain of RNA polymerase sigma factors"/>
    <property type="match status" value="1"/>
</dbReference>
<dbReference type="Pfam" id="PF08281">
    <property type="entry name" value="Sigma70_r4_2"/>
    <property type="match status" value="1"/>
</dbReference>
<dbReference type="Gene3D" id="1.10.10.10">
    <property type="entry name" value="Winged helix-like DNA-binding domain superfamily/Winged helix DNA-binding domain"/>
    <property type="match status" value="1"/>
</dbReference>
<dbReference type="Proteomes" id="UP000656548">
    <property type="component" value="Unassembled WGS sequence"/>
</dbReference>
<dbReference type="InterPro" id="IPR007627">
    <property type="entry name" value="RNA_pol_sigma70_r2"/>
</dbReference>
<dbReference type="InterPro" id="IPR013324">
    <property type="entry name" value="RNA_pol_sigma_r3/r4-like"/>
</dbReference>
<keyword evidence="2" id="KW-0805">Transcription regulation</keyword>
<accession>A0ABR9L541</accession>
<organism evidence="9 10">
    <name type="scientific">Amycolatopsis roodepoortensis</name>
    <dbReference type="NCBI Taxonomy" id="700274"/>
    <lineage>
        <taxon>Bacteria</taxon>
        <taxon>Bacillati</taxon>
        <taxon>Actinomycetota</taxon>
        <taxon>Actinomycetes</taxon>
        <taxon>Pseudonocardiales</taxon>
        <taxon>Pseudonocardiaceae</taxon>
        <taxon>Amycolatopsis</taxon>
    </lineage>
</organism>
<dbReference type="SUPFAM" id="SSF88659">
    <property type="entry name" value="Sigma3 and sigma4 domains of RNA polymerase sigma factors"/>
    <property type="match status" value="1"/>
</dbReference>
<evidence type="ECO:0000259" key="7">
    <source>
        <dbReference type="Pfam" id="PF04542"/>
    </source>
</evidence>
<evidence type="ECO:0000256" key="5">
    <source>
        <dbReference type="ARBA" id="ARBA00023163"/>
    </source>
</evidence>
<keyword evidence="4" id="KW-0238">DNA-binding</keyword>
<dbReference type="PANTHER" id="PTHR43133:SF58">
    <property type="entry name" value="ECF RNA POLYMERASE SIGMA FACTOR SIGD"/>
    <property type="match status" value="1"/>
</dbReference>
<proteinExistence type="inferred from homology"/>
<dbReference type="InterPro" id="IPR036388">
    <property type="entry name" value="WH-like_DNA-bd_sf"/>
</dbReference>
<dbReference type="RefSeq" id="WP_192743126.1">
    <property type="nucleotide sequence ID" value="NZ_JADBEJ010000004.1"/>
</dbReference>